<keyword evidence="3" id="KW-1185">Reference proteome</keyword>
<evidence type="ECO:0000313" key="3">
    <source>
        <dbReference type="Proteomes" id="UP000006049"/>
    </source>
</evidence>
<accession>I3YYD8</accession>
<feature type="signal peptide" evidence="1">
    <location>
        <begin position="1"/>
        <end position="22"/>
    </location>
</feature>
<dbReference type="HOGENOM" id="CLU_749316_0_0_10"/>
<dbReference type="eggNOG" id="COG3209">
    <property type="taxonomic scope" value="Bacteria"/>
</dbReference>
<protein>
    <submittedName>
        <fullName evidence="2">Uncharacterized protein</fullName>
    </submittedName>
</protein>
<dbReference type="AlphaFoldDB" id="I3YYD8"/>
<dbReference type="Proteomes" id="UP000006049">
    <property type="component" value="Chromosome"/>
</dbReference>
<keyword evidence="1" id="KW-0732">Signal</keyword>
<name>I3YYD8_AEQSU</name>
<organism evidence="2 3">
    <name type="scientific">Aequorivita sublithincola (strain DSM 14238 / LMG 21431 / ACAM 643 / 9-3)</name>
    <dbReference type="NCBI Taxonomy" id="746697"/>
    <lineage>
        <taxon>Bacteria</taxon>
        <taxon>Pseudomonadati</taxon>
        <taxon>Bacteroidota</taxon>
        <taxon>Flavobacteriia</taxon>
        <taxon>Flavobacteriales</taxon>
        <taxon>Flavobacteriaceae</taxon>
        <taxon>Aequorivita</taxon>
    </lineage>
</organism>
<dbReference type="STRING" id="746697.Aeqsu_2550"/>
<feature type="chain" id="PRO_5003683166" evidence="1">
    <location>
        <begin position="23"/>
        <end position="369"/>
    </location>
</feature>
<reference evidence="2 3" key="1">
    <citation type="submission" date="2012-06" db="EMBL/GenBank/DDBJ databases">
        <title>The complete genome of Aequorivita sublithincola DSM 14238.</title>
        <authorList>
            <consortium name="US DOE Joint Genome Institute (JGI-PGF)"/>
            <person name="Lucas S."/>
            <person name="Copeland A."/>
            <person name="Lapidus A."/>
            <person name="Goodwin L."/>
            <person name="Pitluck S."/>
            <person name="Peters L."/>
            <person name="Munk A.C.C."/>
            <person name="Kyrpides N."/>
            <person name="Mavromatis K."/>
            <person name="Pagani I."/>
            <person name="Ivanova N."/>
            <person name="Ovchinnikova G."/>
            <person name="Zeytun A."/>
            <person name="Detter J.C."/>
            <person name="Han C."/>
            <person name="Land M."/>
            <person name="Hauser L."/>
            <person name="Markowitz V."/>
            <person name="Cheng J.-F."/>
            <person name="Hugenholtz P."/>
            <person name="Woyke T."/>
            <person name="Wu D."/>
            <person name="Tindall B."/>
            <person name="Faehnrich R."/>
            <person name="Brambilla E."/>
            <person name="Klenk H.-P."/>
            <person name="Eisen J.A."/>
        </authorList>
    </citation>
    <scope>NUCLEOTIDE SEQUENCE [LARGE SCALE GENOMIC DNA]</scope>
    <source>
        <strain evidence="3">DSM 14238 / LMG 21431 / ACAM 643 / 9-3</strain>
    </source>
</reference>
<dbReference type="RefSeq" id="WP_014783255.1">
    <property type="nucleotide sequence ID" value="NC_018013.1"/>
</dbReference>
<dbReference type="KEGG" id="asl:Aeqsu_2550"/>
<gene>
    <name evidence="2" type="ordered locus">Aeqsu_2550</name>
</gene>
<sequence>MKTKISLLILIFCSSLSSPIFCQKVDFINAPNNPIAFKFKKEHFNLKGPVLRYIHDVFNKDGFLIESLNRRTTYNYIDGKLVSDSHGYKYKVNSLGYITTKIATMNIITNYKYNDKGLLIYAGNKYDYTTYTYDSNDRLIHSVDGGTNMPNFEGRDYGAHDSYVVNNETLEVFTHWTKDMTPRRKVYTNGHLTFSGISGNTHYKHKFDSYGNVIETIETGTGKPYTHTWKIEYFEDSDNDATSKIDKADLYGTWRVKRLVSNTATIENVDNIIDKEEYEPLRKALTNAKFEINANGSISLFIAHYYLQDYLIDVRWSFDEANSKIIIVDKPGGPLESEGELADITVEKKDNAMIFKMLKDLFQMYVEKE</sequence>
<dbReference type="OrthoDB" id="1452958at2"/>
<proteinExistence type="predicted"/>
<evidence type="ECO:0000313" key="2">
    <source>
        <dbReference type="EMBL" id="AFL82006.1"/>
    </source>
</evidence>
<evidence type="ECO:0000256" key="1">
    <source>
        <dbReference type="SAM" id="SignalP"/>
    </source>
</evidence>
<dbReference type="EMBL" id="CP003280">
    <property type="protein sequence ID" value="AFL82006.1"/>
    <property type="molecule type" value="Genomic_DNA"/>
</dbReference>